<evidence type="ECO:0000313" key="3">
    <source>
        <dbReference type="Proteomes" id="UP000027100"/>
    </source>
</evidence>
<reference evidence="2 3" key="1">
    <citation type="journal article" date="2014" name="Antonie Van Leeuwenhoek">
        <title>Hyphomonas beringensis sp. nov. and Hyphomonas chukchiensis sp. nov., isolated from surface seawater of the Bering Sea and Chukchi Sea.</title>
        <authorList>
            <person name="Li C."/>
            <person name="Lai Q."/>
            <person name="Li G."/>
            <person name="Dong C."/>
            <person name="Wang J."/>
            <person name="Liao Y."/>
            <person name="Shao Z."/>
        </authorList>
    </citation>
    <scope>NUCLEOTIDE SEQUENCE [LARGE SCALE GENOMIC DNA]</scope>
    <source>
        <strain evidence="2 3">PS728</strain>
    </source>
</reference>
<keyword evidence="1" id="KW-0472">Membrane</keyword>
<sequence length="219" mass="23909">MSQWQELVTDGHVRAARWRNATPFLLVAAAATITLGALALIFAPQAERSDRVANAKREYVRTLSAAVAQLDPLIASIQIEPENPAAAVSRTEVQGQVTEALERLNAAGRLPAEAARIKIEDYWAGRWEAGTLNALRKNNTVLVASYVRLDTPSADSDRPPQLARTYGLFRKSAAGTWDYYCLDFAAALRCDQTSVRPHEVIGTLRDFLPSSATTGSNRS</sequence>
<dbReference type="PATRIC" id="fig|1280954.3.peg.3562"/>
<dbReference type="EMBL" id="ARYM01000030">
    <property type="protein sequence ID" value="KCZ96922.1"/>
    <property type="molecule type" value="Genomic_DNA"/>
</dbReference>
<dbReference type="OrthoDB" id="9889531at2"/>
<feature type="transmembrane region" description="Helical" evidence="1">
    <location>
        <begin position="24"/>
        <end position="43"/>
    </location>
</feature>
<comment type="caution">
    <text evidence="2">The sequence shown here is derived from an EMBL/GenBank/DDBJ whole genome shotgun (WGS) entry which is preliminary data.</text>
</comment>
<evidence type="ECO:0000256" key="1">
    <source>
        <dbReference type="SAM" id="Phobius"/>
    </source>
</evidence>
<organism evidence="2 3">
    <name type="scientific">Hyphomonas polymorpha PS728</name>
    <dbReference type="NCBI Taxonomy" id="1280954"/>
    <lineage>
        <taxon>Bacteria</taxon>
        <taxon>Pseudomonadati</taxon>
        <taxon>Pseudomonadota</taxon>
        <taxon>Alphaproteobacteria</taxon>
        <taxon>Hyphomonadales</taxon>
        <taxon>Hyphomonadaceae</taxon>
        <taxon>Hyphomonas</taxon>
    </lineage>
</organism>
<evidence type="ECO:0000313" key="2">
    <source>
        <dbReference type="EMBL" id="KCZ96922.1"/>
    </source>
</evidence>
<dbReference type="RefSeq" id="WP_035601870.1">
    <property type="nucleotide sequence ID" value="NZ_ARYM01000030.1"/>
</dbReference>
<gene>
    <name evidence="2" type="ORF">HPO_17669</name>
</gene>
<protein>
    <submittedName>
        <fullName evidence="2">Uncharacterized protein</fullName>
    </submittedName>
</protein>
<proteinExistence type="predicted"/>
<name>A0A062VEK9_9PROT</name>
<keyword evidence="1" id="KW-0812">Transmembrane</keyword>
<dbReference type="Proteomes" id="UP000027100">
    <property type="component" value="Unassembled WGS sequence"/>
</dbReference>
<accession>A0A062VEK9</accession>
<keyword evidence="3" id="KW-1185">Reference proteome</keyword>
<dbReference type="AlphaFoldDB" id="A0A062VEK9"/>
<keyword evidence="1" id="KW-1133">Transmembrane helix</keyword>